<dbReference type="RefSeq" id="WP_229350104.1">
    <property type="nucleotide sequence ID" value="NZ_BAABAO010000013.1"/>
</dbReference>
<evidence type="ECO:0000313" key="1">
    <source>
        <dbReference type="EMBL" id="GAA4136587.1"/>
    </source>
</evidence>
<reference evidence="2" key="1">
    <citation type="journal article" date="2019" name="Int. J. Syst. Evol. Microbiol.">
        <title>The Global Catalogue of Microorganisms (GCM) 10K type strain sequencing project: providing services to taxonomists for standard genome sequencing and annotation.</title>
        <authorList>
            <consortium name="The Broad Institute Genomics Platform"/>
            <consortium name="The Broad Institute Genome Sequencing Center for Infectious Disease"/>
            <person name="Wu L."/>
            <person name="Ma J."/>
        </authorList>
    </citation>
    <scope>NUCLEOTIDE SEQUENCE [LARGE SCALE GENOMIC DNA]</scope>
    <source>
        <strain evidence="2">JCM 17386</strain>
    </source>
</reference>
<evidence type="ECO:0000313" key="2">
    <source>
        <dbReference type="Proteomes" id="UP001501333"/>
    </source>
</evidence>
<keyword evidence="2" id="KW-1185">Reference proteome</keyword>
<sequence length="191" mass="22189">MKQLITLTFFLLTFTAFSQKQKPCEYSVNVNDSIGSYKVTNEYLMSEKYFGGNFDYIFFSLAQTDGLPTLNLQLIQKSKDFIKANCFDKNSKIFLQLENGKIVTLMHINQESCGTLVRDDKGFDNRVNTGIFMFMKDNFEELKKSPISIMRIKYLTNVEDYIVKRELTSELTGKVTNPNTYFMENIRCVEN</sequence>
<comment type="caution">
    <text evidence="1">The sequence shown here is derived from an EMBL/GenBank/DDBJ whole genome shotgun (WGS) entry which is preliminary data.</text>
</comment>
<accession>A0ABP7YIM4</accession>
<gene>
    <name evidence="1" type="ORF">GCM10022250_33430</name>
</gene>
<organism evidence="1 2">
    <name type="scientific">Flavobacterium chungbukense</name>
    <dbReference type="NCBI Taxonomy" id="877464"/>
    <lineage>
        <taxon>Bacteria</taxon>
        <taxon>Pseudomonadati</taxon>
        <taxon>Bacteroidota</taxon>
        <taxon>Flavobacteriia</taxon>
        <taxon>Flavobacteriales</taxon>
        <taxon>Flavobacteriaceae</taxon>
        <taxon>Flavobacterium</taxon>
    </lineage>
</organism>
<proteinExistence type="predicted"/>
<dbReference type="EMBL" id="BAABAO010000013">
    <property type="protein sequence ID" value="GAA4136587.1"/>
    <property type="molecule type" value="Genomic_DNA"/>
</dbReference>
<dbReference type="Proteomes" id="UP001501333">
    <property type="component" value="Unassembled WGS sequence"/>
</dbReference>
<protein>
    <submittedName>
        <fullName evidence="1">Uncharacterized protein</fullName>
    </submittedName>
</protein>
<name>A0ABP7YIM4_9FLAO</name>